<dbReference type="GO" id="GO:0016301">
    <property type="term" value="F:kinase activity"/>
    <property type="evidence" value="ECO:0007669"/>
    <property type="project" value="UniProtKB-KW"/>
</dbReference>
<sequence>MGTAADRKVVLVTRKTRLEELLARYHSLAQARFYLEHLGADITDYQREHDAYLAAREQVSAVLSRYLRRQVVDRQFLPNFLFGPDDIVVALGQDGLVANTMKYLNGQPLLGVNPDPGRYDGVLLPFQAGELARVLAEAMQDRRPARPVTMARAELSDQQVLYAVNDFFIGPRSHTSARYEIQLGARNEVQSSSGVIVSTGLGSTAWLKSIVTGARAIAQAGDGAGTPYQPLPWDADRLVFAVREPFPSRASNTTLVYGDIPRGQQIVLRSLMPESGVIFSDGIEADFLQFNAGTEARIGVAERCGQLVQ</sequence>
<proteinExistence type="predicted"/>
<dbReference type="Gene3D" id="3.40.50.10330">
    <property type="entry name" value="Probable inorganic polyphosphate/atp-NAD kinase, domain 1"/>
    <property type="match status" value="1"/>
</dbReference>
<evidence type="ECO:0000313" key="1">
    <source>
        <dbReference type="EMBL" id="MDF3833120.1"/>
    </source>
</evidence>
<comment type="caution">
    <text evidence="1">The sequence shown here is derived from an EMBL/GenBank/DDBJ whole genome shotgun (WGS) entry which is preliminary data.</text>
</comment>
<dbReference type="SUPFAM" id="SSF111331">
    <property type="entry name" value="NAD kinase/diacylglycerol kinase-like"/>
    <property type="match status" value="1"/>
</dbReference>
<name>A0ABT6AKH9_9BURK</name>
<organism evidence="1 2">
    <name type="scientific">Cupriavidus basilensis</name>
    <dbReference type="NCBI Taxonomy" id="68895"/>
    <lineage>
        <taxon>Bacteria</taxon>
        <taxon>Pseudomonadati</taxon>
        <taxon>Pseudomonadota</taxon>
        <taxon>Betaproteobacteria</taxon>
        <taxon>Burkholderiales</taxon>
        <taxon>Burkholderiaceae</taxon>
        <taxon>Cupriavidus</taxon>
    </lineage>
</organism>
<keyword evidence="2" id="KW-1185">Reference proteome</keyword>
<reference evidence="1 2" key="1">
    <citation type="submission" date="2023-03" db="EMBL/GenBank/DDBJ databases">
        <title>Draft assemblies of triclosan tolerant bacteria isolated from returned activated sludge.</title>
        <authorList>
            <person name="Van Hamelsveld S."/>
        </authorList>
    </citation>
    <scope>NUCLEOTIDE SEQUENCE [LARGE SCALE GENOMIC DNA]</scope>
    <source>
        <strain evidence="1 2">GW210010_S58</strain>
    </source>
</reference>
<dbReference type="RefSeq" id="WP_017227993.1">
    <property type="nucleotide sequence ID" value="NZ_JARJLM010000158.1"/>
</dbReference>
<keyword evidence="1" id="KW-0808">Transferase</keyword>
<dbReference type="InterPro" id="IPR017438">
    <property type="entry name" value="ATP-NAD_kinase_N"/>
</dbReference>
<protein>
    <submittedName>
        <fullName evidence="1">Sugar kinase</fullName>
    </submittedName>
</protein>
<evidence type="ECO:0000313" key="2">
    <source>
        <dbReference type="Proteomes" id="UP001216674"/>
    </source>
</evidence>
<dbReference type="Gene3D" id="2.60.200.30">
    <property type="entry name" value="Probable inorganic polyphosphate/atp-NAD kinase, domain 2"/>
    <property type="match status" value="1"/>
</dbReference>
<dbReference type="PANTHER" id="PTHR13158:SF5">
    <property type="entry name" value="NAD KINASE 2, MITOCHONDRIAL"/>
    <property type="match status" value="1"/>
</dbReference>
<dbReference type="Proteomes" id="UP001216674">
    <property type="component" value="Unassembled WGS sequence"/>
</dbReference>
<dbReference type="EMBL" id="JARJLM010000158">
    <property type="protein sequence ID" value="MDF3833120.1"/>
    <property type="molecule type" value="Genomic_DNA"/>
</dbReference>
<accession>A0ABT6AKH9</accession>
<gene>
    <name evidence="1" type="ORF">P3W85_09175</name>
</gene>
<dbReference type="InterPro" id="IPR017437">
    <property type="entry name" value="ATP-NAD_kinase_PpnK-typ_C"/>
</dbReference>
<dbReference type="PANTHER" id="PTHR13158">
    <property type="match status" value="1"/>
</dbReference>
<keyword evidence="1" id="KW-0418">Kinase</keyword>
<dbReference type="InterPro" id="IPR016064">
    <property type="entry name" value="NAD/diacylglycerol_kinase_sf"/>
</dbReference>